<proteinExistence type="predicted"/>
<evidence type="ECO:0000313" key="2">
    <source>
        <dbReference type="Proteomes" id="UP000076962"/>
    </source>
</evidence>
<keyword evidence="1" id="KW-0378">Hydrolase</keyword>
<sequence length="303" mass="34947">MRRTQLDKVLKILITETPAPVTKEGQFWFATPVNYTVDWKRVETLKKMRHQEQQRMTEYLHTQKCLMAFLARELDDPQPSPCGRCASCLEKPLIPPTFSEKRAIEAEQFFKQHNMQIIEPRKQWPTIEGLGDWKGKNIAPTLRAEQGRVLCMWGDAGWGKWVRRGKQQEGHFDEHLVTAAAELIQQEWHPTPRWVTCVPSYNHPSLIPDFTQELAKALKLPFVPIIRKIRPTLPQKEMQNSYQQAHNLVNAFTVEPCMQEPVLLVDDMVDSRWTLTIIAALLREAGSGPVFPFALAMTSPHFS</sequence>
<organism evidence="1 2">
    <name type="scientific">Candidatus Thiomargarita nelsonii</name>
    <dbReference type="NCBI Taxonomy" id="1003181"/>
    <lineage>
        <taxon>Bacteria</taxon>
        <taxon>Pseudomonadati</taxon>
        <taxon>Pseudomonadota</taxon>
        <taxon>Gammaproteobacteria</taxon>
        <taxon>Thiotrichales</taxon>
        <taxon>Thiotrichaceae</taxon>
        <taxon>Thiomargarita</taxon>
    </lineage>
</organism>
<dbReference type="Proteomes" id="UP000076962">
    <property type="component" value="Unassembled WGS sequence"/>
</dbReference>
<dbReference type="CDD" id="cd06223">
    <property type="entry name" value="PRTases_typeI"/>
    <property type="match status" value="1"/>
</dbReference>
<dbReference type="PATRIC" id="fig|1003181.4.peg.2179"/>
<keyword evidence="2" id="KW-1185">Reference proteome</keyword>
<evidence type="ECO:0000313" key="1">
    <source>
        <dbReference type="EMBL" id="OAD22618.1"/>
    </source>
</evidence>
<dbReference type="Gene3D" id="1.10.10.10">
    <property type="entry name" value="Winged helix-like DNA-binding domain superfamily/Winged helix DNA-binding domain"/>
    <property type="match status" value="1"/>
</dbReference>
<dbReference type="Gene3D" id="3.40.50.2020">
    <property type="match status" value="1"/>
</dbReference>
<dbReference type="SUPFAM" id="SSF53271">
    <property type="entry name" value="PRTase-like"/>
    <property type="match status" value="1"/>
</dbReference>
<dbReference type="InterPro" id="IPR000836">
    <property type="entry name" value="PRTase_dom"/>
</dbReference>
<keyword evidence="1" id="KW-0547">Nucleotide-binding</keyword>
<dbReference type="GO" id="GO:0004386">
    <property type="term" value="F:helicase activity"/>
    <property type="evidence" value="ECO:0007669"/>
    <property type="project" value="UniProtKB-KW"/>
</dbReference>
<comment type="caution">
    <text evidence="1">The sequence shown here is derived from an EMBL/GenBank/DDBJ whole genome shotgun (WGS) entry which is preliminary data.</text>
</comment>
<protein>
    <submittedName>
        <fullName evidence="1">ATP-dependent DNA helicase, RecQ family</fullName>
    </submittedName>
</protein>
<reference evidence="1 2" key="1">
    <citation type="submission" date="2016-05" db="EMBL/GenBank/DDBJ databases">
        <title>Single-cell genome of chain-forming Candidatus Thiomargarita nelsonii and comparison to other large sulfur-oxidizing bacteria.</title>
        <authorList>
            <person name="Winkel M."/>
            <person name="Salman V."/>
            <person name="Woyke T."/>
            <person name="Schulz-Vogt H."/>
            <person name="Richter M."/>
            <person name="Flood B."/>
            <person name="Bailey J."/>
            <person name="Amann R."/>
            <person name="Mussmann M."/>
        </authorList>
    </citation>
    <scope>NUCLEOTIDE SEQUENCE [LARGE SCALE GENOMIC DNA]</scope>
    <source>
        <strain evidence="1 2">THI036</strain>
    </source>
</reference>
<dbReference type="EMBL" id="LUTY01000831">
    <property type="protein sequence ID" value="OAD22618.1"/>
    <property type="molecule type" value="Genomic_DNA"/>
</dbReference>
<name>A0A176S3X0_9GAMM</name>
<dbReference type="AlphaFoldDB" id="A0A176S3X0"/>
<keyword evidence="1" id="KW-0067">ATP-binding</keyword>
<dbReference type="InterPro" id="IPR029057">
    <property type="entry name" value="PRTase-like"/>
</dbReference>
<gene>
    <name evidence="1" type="ORF">THIOM_001567</name>
</gene>
<accession>A0A176S3X0</accession>
<keyword evidence="1" id="KW-0347">Helicase</keyword>
<dbReference type="InterPro" id="IPR036388">
    <property type="entry name" value="WH-like_DNA-bd_sf"/>
</dbReference>